<feature type="compositionally biased region" description="Basic and acidic residues" evidence="2">
    <location>
        <begin position="145"/>
        <end position="178"/>
    </location>
</feature>
<dbReference type="PROSITE" id="PS50005">
    <property type="entry name" value="TPR"/>
    <property type="match status" value="1"/>
</dbReference>
<feature type="compositionally biased region" description="Low complexity" evidence="2">
    <location>
        <begin position="179"/>
        <end position="191"/>
    </location>
</feature>
<dbReference type="InterPro" id="IPR011990">
    <property type="entry name" value="TPR-like_helical_dom_sf"/>
</dbReference>
<keyword evidence="3" id="KW-0812">Transmembrane</keyword>
<evidence type="ECO:0000256" key="1">
    <source>
        <dbReference type="PROSITE-ProRule" id="PRU00339"/>
    </source>
</evidence>
<accession>A0A366IQ43</accession>
<evidence type="ECO:0000313" key="5">
    <source>
        <dbReference type="Proteomes" id="UP000253509"/>
    </source>
</evidence>
<name>A0A366IQ43_9MICO</name>
<dbReference type="SUPFAM" id="SSF48452">
    <property type="entry name" value="TPR-like"/>
    <property type="match status" value="1"/>
</dbReference>
<dbReference type="EMBL" id="QNSB01000001">
    <property type="protein sequence ID" value="RBP74471.1"/>
    <property type="molecule type" value="Genomic_DNA"/>
</dbReference>
<keyword evidence="1" id="KW-0802">TPR repeat</keyword>
<reference evidence="4 5" key="1">
    <citation type="submission" date="2018-06" db="EMBL/GenBank/DDBJ databases">
        <title>Freshwater and sediment microbial communities from various areas in North America, analyzing microbe dynamics in response to fracking.</title>
        <authorList>
            <person name="Lamendella R."/>
        </authorList>
    </citation>
    <scope>NUCLEOTIDE SEQUENCE [LARGE SCALE GENOMIC DNA]</scope>
    <source>
        <strain evidence="4 5">3b_TX</strain>
    </source>
</reference>
<evidence type="ECO:0000313" key="4">
    <source>
        <dbReference type="EMBL" id="RBP74471.1"/>
    </source>
</evidence>
<keyword evidence="3" id="KW-1133">Transmembrane helix</keyword>
<sequence>MRLRASRLLGSWTGLRTLTRVNLIVGSFLLLVFTYLAVTVYYGAASQVRYESNDFPGAQKASTVFLALSPFERHIGYFNRGTARAAVGDFDPARTDLEAALEIAPTRDECAVRVNLSYVYEKLADDIAAEDRTKADELYEQALRTLDDAPQECRPDKSEEQQKSSEAKERVEEKKNAEQSDGSSSGDQSGSDGDENDDQGGSDDGEQKPDSGGGGEKSEEEKKREELERRSEQSEREQQQQGDGGQGGRSTPDKPW</sequence>
<keyword evidence="5" id="KW-1185">Reference proteome</keyword>
<gene>
    <name evidence="4" type="ORF">DFO65_101190</name>
</gene>
<keyword evidence="3" id="KW-0472">Membrane</keyword>
<evidence type="ECO:0000256" key="2">
    <source>
        <dbReference type="SAM" id="MobiDB-lite"/>
    </source>
</evidence>
<feature type="region of interest" description="Disordered" evidence="2">
    <location>
        <begin position="145"/>
        <end position="256"/>
    </location>
</feature>
<proteinExistence type="predicted"/>
<dbReference type="RefSeq" id="WP_113902537.1">
    <property type="nucleotide sequence ID" value="NZ_QNSB01000001.1"/>
</dbReference>
<dbReference type="AlphaFoldDB" id="A0A366IQ43"/>
<dbReference type="Gene3D" id="1.25.40.10">
    <property type="entry name" value="Tetratricopeptide repeat domain"/>
    <property type="match status" value="1"/>
</dbReference>
<feature type="repeat" description="TPR" evidence="1">
    <location>
        <begin position="74"/>
        <end position="107"/>
    </location>
</feature>
<dbReference type="InterPro" id="IPR019734">
    <property type="entry name" value="TPR_rpt"/>
</dbReference>
<organism evidence="4 5">
    <name type="scientific">Brevibacterium celere</name>
    <dbReference type="NCBI Taxonomy" id="225845"/>
    <lineage>
        <taxon>Bacteria</taxon>
        <taxon>Bacillati</taxon>
        <taxon>Actinomycetota</taxon>
        <taxon>Actinomycetes</taxon>
        <taxon>Micrococcales</taxon>
        <taxon>Brevibacteriaceae</taxon>
        <taxon>Brevibacterium</taxon>
    </lineage>
</organism>
<feature type="transmembrane region" description="Helical" evidence="3">
    <location>
        <begin position="21"/>
        <end position="44"/>
    </location>
</feature>
<dbReference type="Proteomes" id="UP000253509">
    <property type="component" value="Unassembled WGS sequence"/>
</dbReference>
<feature type="compositionally biased region" description="Acidic residues" evidence="2">
    <location>
        <begin position="192"/>
        <end position="204"/>
    </location>
</feature>
<comment type="caution">
    <text evidence="4">The sequence shown here is derived from an EMBL/GenBank/DDBJ whole genome shotgun (WGS) entry which is preliminary data.</text>
</comment>
<feature type="compositionally biased region" description="Basic and acidic residues" evidence="2">
    <location>
        <begin position="216"/>
        <end position="238"/>
    </location>
</feature>
<evidence type="ECO:0000256" key="3">
    <source>
        <dbReference type="SAM" id="Phobius"/>
    </source>
</evidence>
<protein>
    <submittedName>
        <fullName evidence="4">Uncharacterized protein</fullName>
    </submittedName>
</protein>